<dbReference type="SUPFAM" id="SSF52317">
    <property type="entry name" value="Class I glutamine amidotransferase-like"/>
    <property type="match status" value="1"/>
</dbReference>
<evidence type="ECO:0000313" key="3">
    <source>
        <dbReference type="Proteomes" id="UP001354971"/>
    </source>
</evidence>
<proteinExistence type="predicted"/>
<dbReference type="RefSeq" id="WP_330199132.1">
    <property type="nucleotide sequence ID" value="NZ_JAZDRP010000004.1"/>
</dbReference>
<evidence type="ECO:0008006" key="4">
    <source>
        <dbReference type="Google" id="ProtNLM"/>
    </source>
</evidence>
<sequence length="688" mass="74549">MSAAATTLDFAPLIPVWAISTLAVLALATTAVGAIRRLNGWLWRSLSILLISAVLMNPSLVEEEREALPDIALAIVDRSESMDIPGRAEAAEAALEALRREAGNDPELELVEAEIGNDAEGTLAIEAMQAALAGIPRDRLAGVVMATDGRVHDMPEDVEGLEIGAPVHHLLTGNPEQGDRRLVIVEAPRYGLVDEPAEFVIRVEDDAMQGTATLTFRVDGGEPQTARITLGLDTTVTAQIGHRGANVIEIEVEPGPEELSLINNRAAVSVTGVRDRLRVLLVTGEPHNGARTWRDLLKSDPSVDLVHFTILRPLDRADATPVDELSLIPFPTRELFEERLEEFDLVIFDRYRRRGIMPPLYFDYIARYVDNGGALLITAGPPFGQAVSIYRSPLAAVIPARPTGVIATGAYRPEVTDAGQRHPVTANLAPAEDEEPWGEWFRRIDATVLGGETLLQAPDGGPLLVLARAGQGRAAVVLSDQSWLWARGYQGGGPHAEMFRRVAHWLMGEPELDEERLSASAFNGQLLAERTTLADTPPPLELEWPSGRTETLDMAATGEPGRFSAMTDVTEQSGLVRLRSGDLTSVAALGPLNPQEYANLRPSTEVLRPLVRENGGGAYVLGASAQPDLPGIRRTRLGADASGRNWYGLQRNERYIVRGAERTPLLPGILILLLIVAALGFGWRREGQ</sequence>
<reference evidence="2 3" key="1">
    <citation type="submission" date="2024-01" db="EMBL/GenBank/DDBJ databases">
        <title>Hyphobacterium bacterium isolated from marine sediment.</title>
        <authorList>
            <person name="Zhao S."/>
        </authorList>
    </citation>
    <scope>NUCLEOTIDE SEQUENCE [LARGE SCALE GENOMIC DNA]</scope>
    <source>
        <strain evidence="3">HN65</strain>
    </source>
</reference>
<keyword evidence="1" id="KW-0812">Transmembrane</keyword>
<keyword evidence="3" id="KW-1185">Reference proteome</keyword>
<gene>
    <name evidence="2" type="ORF">V0U79_08825</name>
</gene>
<evidence type="ECO:0000313" key="2">
    <source>
        <dbReference type="EMBL" id="MEE2526469.1"/>
    </source>
</evidence>
<name>A0ABU7LT08_9PROT</name>
<dbReference type="Proteomes" id="UP001354971">
    <property type="component" value="Unassembled WGS sequence"/>
</dbReference>
<dbReference type="PANTHER" id="PTHR37947">
    <property type="entry name" value="BLL2462 PROTEIN"/>
    <property type="match status" value="1"/>
</dbReference>
<keyword evidence="1" id="KW-1133">Transmembrane helix</keyword>
<dbReference type="EMBL" id="JAZDRP010000004">
    <property type="protein sequence ID" value="MEE2526469.1"/>
    <property type="molecule type" value="Genomic_DNA"/>
</dbReference>
<comment type="caution">
    <text evidence="2">The sequence shown here is derived from an EMBL/GenBank/DDBJ whole genome shotgun (WGS) entry which is preliminary data.</text>
</comment>
<evidence type="ECO:0000256" key="1">
    <source>
        <dbReference type="SAM" id="Phobius"/>
    </source>
</evidence>
<feature type="transmembrane region" description="Helical" evidence="1">
    <location>
        <begin position="665"/>
        <end position="683"/>
    </location>
</feature>
<dbReference type="InterPro" id="IPR029062">
    <property type="entry name" value="Class_I_gatase-like"/>
</dbReference>
<accession>A0ABU7LT08</accession>
<keyword evidence="1" id="KW-0472">Membrane</keyword>
<protein>
    <recommendedName>
        <fullName evidence="4">Glutamine amidotransferase domain-containing protein</fullName>
    </recommendedName>
</protein>
<feature type="transmembrane region" description="Helical" evidence="1">
    <location>
        <begin position="12"/>
        <end position="34"/>
    </location>
</feature>
<organism evidence="2 3">
    <name type="scientific">Hyphobacterium lacteum</name>
    <dbReference type="NCBI Taxonomy" id="3116575"/>
    <lineage>
        <taxon>Bacteria</taxon>
        <taxon>Pseudomonadati</taxon>
        <taxon>Pseudomonadota</taxon>
        <taxon>Alphaproteobacteria</taxon>
        <taxon>Maricaulales</taxon>
        <taxon>Maricaulaceae</taxon>
        <taxon>Hyphobacterium</taxon>
    </lineage>
</organism>
<dbReference type="Gene3D" id="3.40.50.880">
    <property type="match status" value="1"/>
</dbReference>
<dbReference type="PANTHER" id="PTHR37947:SF1">
    <property type="entry name" value="BLL2462 PROTEIN"/>
    <property type="match status" value="1"/>
</dbReference>